<keyword evidence="2" id="KW-1185">Reference proteome</keyword>
<reference evidence="2" key="1">
    <citation type="journal article" date="2019" name="Int. J. Syst. Evol. Microbiol.">
        <title>The Global Catalogue of Microorganisms (GCM) 10K type strain sequencing project: providing services to taxonomists for standard genome sequencing and annotation.</title>
        <authorList>
            <consortium name="The Broad Institute Genomics Platform"/>
            <consortium name="The Broad Institute Genome Sequencing Center for Infectious Disease"/>
            <person name="Wu L."/>
            <person name="Ma J."/>
        </authorList>
    </citation>
    <scope>NUCLEOTIDE SEQUENCE [LARGE SCALE GENOMIC DNA]</scope>
    <source>
        <strain evidence="2">TBRC 5832</strain>
    </source>
</reference>
<dbReference type="Proteomes" id="UP001595867">
    <property type="component" value="Unassembled WGS sequence"/>
</dbReference>
<comment type="caution">
    <text evidence="1">The sequence shown here is derived from an EMBL/GenBank/DDBJ whole genome shotgun (WGS) entry which is preliminary data.</text>
</comment>
<evidence type="ECO:0008006" key="3">
    <source>
        <dbReference type="Google" id="ProtNLM"/>
    </source>
</evidence>
<gene>
    <name evidence="1" type="ORF">ACFO0C_44530</name>
</gene>
<protein>
    <recommendedName>
        <fullName evidence="3">DUF2185 domain-containing protein</fullName>
    </recommendedName>
</protein>
<dbReference type="EMBL" id="JBHSBL010000031">
    <property type="protein sequence ID" value="MFC4072046.1"/>
    <property type="molecule type" value="Genomic_DNA"/>
</dbReference>
<sequence>MTNEVLLGTVTCPSGQLVITDGGYLELWSGDRAAEDEERPATDFAIVGPDAEDAAESFDRQSGTRLYDIPAHAVGEFTTTFAEHCREHGHDARLEAFERQVPHRERVRYAVAGREPGFIVMGVPVLAIEAPAGRALPVTAIRSDDGHEWRSMRIGFSDEPVADSWVFYQLGVDHARFVVADADALNSWEHILPLDGLADLVLWGGDKERVAAEFGAPPLDDGLYGWLDLPVEEAYERGLAMEARRAEPGAPRFACDFRPHSHHWQVMRLVRASEHEAGVIEVAGADVLMAMASVGDGFFDVYLDVDADGLPVALRIDIAGEEEPDE</sequence>
<organism evidence="1 2">
    <name type="scientific">Actinoplanes subglobosus</name>
    <dbReference type="NCBI Taxonomy" id="1547892"/>
    <lineage>
        <taxon>Bacteria</taxon>
        <taxon>Bacillati</taxon>
        <taxon>Actinomycetota</taxon>
        <taxon>Actinomycetes</taxon>
        <taxon>Micromonosporales</taxon>
        <taxon>Micromonosporaceae</taxon>
        <taxon>Actinoplanes</taxon>
    </lineage>
</organism>
<accession>A0ABV8J7M3</accession>
<evidence type="ECO:0000313" key="2">
    <source>
        <dbReference type="Proteomes" id="UP001595867"/>
    </source>
</evidence>
<dbReference type="RefSeq" id="WP_378072924.1">
    <property type="nucleotide sequence ID" value="NZ_JBHSBL010000031.1"/>
</dbReference>
<proteinExistence type="predicted"/>
<evidence type="ECO:0000313" key="1">
    <source>
        <dbReference type="EMBL" id="MFC4072046.1"/>
    </source>
</evidence>
<name>A0ABV8J7M3_9ACTN</name>